<proteinExistence type="predicted"/>
<gene>
    <name evidence="1" type="ORF">SAMN04488079_103236</name>
</gene>
<evidence type="ECO:0000313" key="1">
    <source>
        <dbReference type="EMBL" id="SFJ99107.1"/>
    </source>
</evidence>
<dbReference type="STRING" id="45496.SAMN04488079_103236"/>
<dbReference type="EMBL" id="FOSH01000003">
    <property type="protein sequence ID" value="SFJ99107.1"/>
    <property type="molecule type" value="Genomic_DNA"/>
</dbReference>
<keyword evidence="2" id="KW-1185">Reference proteome</keyword>
<name>A0A1I3VXQ3_9GAMM</name>
<evidence type="ECO:0000313" key="2">
    <source>
        <dbReference type="Proteomes" id="UP000198924"/>
    </source>
</evidence>
<accession>A0A1I3VXQ3</accession>
<sequence length="211" mass="24438">MVSGIIKPLHEESHAESMLQGNVYLSTLETCRRYENEERGDRYEGYSLYSSGTVSGLGSDPHMKTVASRLGVEMSPDSMGSFMWCKSESRLTDSFILCTTDKFNRSMCKDFGDYCVEIRHLPHFYMLMSRLLKEKYNIGHGLAGYALYKDRWYEGLESPPEPPTSVVLLKPERYKHQREYRFSWNPVPNKGNLKPFTVSSEQLKPFFRRVS</sequence>
<organism evidence="1 2">
    <name type="scientific">Methylophaga sulfidovorans</name>
    <dbReference type="NCBI Taxonomy" id="45496"/>
    <lineage>
        <taxon>Bacteria</taxon>
        <taxon>Pseudomonadati</taxon>
        <taxon>Pseudomonadota</taxon>
        <taxon>Gammaproteobacteria</taxon>
        <taxon>Thiotrichales</taxon>
        <taxon>Piscirickettsiaceae</taxon>
        <taxon>Methylophaga</taxon>
    </lineage>
</organism>
<protein>
    <submittedName>
        <fullName evidence="1">Uncharacterized protein</fullName>
    </submittedName>
</protein>
<reference evidence="2" key="1">
    <citation type="submission" date="2016-10" db="EMBL/GenBank/DDBJ databases">
        <authorList>
            <person name="Varghese N."/>
            <person name="Submissions S."/>
        </authorList>
    </citation>
    <scope>NUCLEOTIDE SEQUENCE [LARGE SCALE GENOMIC DNA]</scope>
    <source>
        <strain evidence="2">DSM 11578</strain>
    </source>
</reference>
<dbReference type="Proteomes" id="UP000198924">
    <property type="component" value="Unassembled WGS sequence"/>
</dbReference>
<dbReference type="AlphaFoldDB" id="A0A1I3VXQ3"/>